<dbReference type="InterPro" id="IPR005685">
    <property type="entry name" value="IHF_beta"/>
</dbReference>
<gene>
    <name evidence="8 12" type="primary">ihfB</name>
    <name evidence="8" type="synonym">himD</name>
    <name evidence="12" type="ORF">LMG21510_02451</name>
</gene>
<evidence type="ECO:0000256" key="11">
    <source>
        <dbReference type="SAM" id="MobiDB-lite"/>
    </source>
</evidence>
<proteinExistence type="inferred from homology"/>
<dbReference type="Proteomes" id="UP000721236">
    <property type="component" value="Unassembled WGS sequence"/>
</dbReference>
<dbReference type="PRINTS" id="PR01727">
    <property type="entry name" value="DNABINDINGHU"/>
</dbReference>
<dbReference type="NCBIfam" id="NF001222">
    <property type="entry name" value="PRK00199.1"/>
    <property type="match status" value="1"/>
</dbReference>
<keyword evidence="7 8" id="KW-0233">DNA recombination</keyword>
<dbReference type="NCBIfam" id="TIGR00988">
    <property type="entry name" value="hip"/>
    <property type="match status" value="1"/>
</dbReference>
<evidence type="ECO:0000313" key="13">
    <source>
        <dbReference type="Proteomes" id="UP000721236"/>
    </source>
</evidence>
<evidence type="ECO:0000256" key="10">
    <source>
        <dbReference type="RuleBase" id="RU003941"/>
    </source>
</evidence>
<keyword evidence="4 8" id="KW-0805">Transcription regulation</keyword>
<dbReference type="SMART" id="SM00411">
    <property type="entry name" value="BHL"/>
    <property type="match status" value="1"/>
</dbReference>
<comment type="subunit">
    <text evidence="8 10">Heterodimer of an alpha and a beta chain.</text>
</comment>
<dbReference type="Pfam" id="PF00216">
    <property type="entry name" value="Bac_DNA_binding"/>
    <property type="match status" value="1"/>
</dbReference>
<evidence type="ECO:0000256" key="4">
    <source>
        <dbReference type="ARBA" id="ARBA00023015"/>
    </source>
</evidence>
<dbReference type="PANTHER" id="PTHR33175:SF5">
    <property type="entry name" value="INTEGRATION HOST FACTOR SUBUNIT BETA"/>
    <property type="match status" value="1"/>
</dbReference>
<dbReference type="EMBL" id="CAJZAH010000002">
    <property type="protein sequence ID" value="CAG9174121.1"/>
    <property type="molecule type" value="Genomic_DNA"/>
</dbReference>
<name>A0ABN7YNX6_9BURK</name>
<keyword evidence="5 8" id="KW-0238">DNA-binding</keyword>
<keyword evidence="6 8" id="KW-0804">Transcription</keyword>
<accession>A0ABN7YNX6</accession>
<keyword evidence="3 8" id="KW-0810">Translation regulation</keyword>
<organism evidence="12 13">
    <name type="scientific">Cupriavidus respiraculi</name>
    <dbReference type="NCBI Taxonomy" id="195930"/>
    <lineage>
        <taxon>Bacteria</taxon>
        <taxon>Pseudomonadati</taxon>
        <taxon>Pseudomonadota</taxon>
        <taxon>Betaproteobacteria</taxon>
        <taxon>Burkholderiales</taxon>
        <taxon>Burkholderiaceae</taxon>
        <taxon>Cupriavidus</taxon>
    </lineage>
</organism>
<dbReference type="InterPro" id="IPR000119">
    <property type="entry name" value="Hist_DNA-bd"/>
</dbReference>
<comment type="function">
    <text evidence="8 10">This protein is one of the two subunits of integration host factor, a specific DNA-binding protein that functions in genetic recombination as well as in transcriptional and translational control.</text>
</comment>
<dbReference type="Gene3D" id="4.10.520.10">
    <property type="entry name" value="IHF-like DNA-binding proteins"/>
    <property type="match status" value="1"/>
</dbReference>
<dbReference type="SUPFAM" id="SSF47729">
    <property type="entry name" value="IHF-like DNA-binding proteins"/>
    <property type="match status" value="1"/>
</dbReference>
<sequence length="152" mass="15958">MTKSELVEKLAARFPQLLLRDADISVKTILDAMSEALADGHRIEIRGFGSFGLNRRPPRVGRNPKSGERVLVPEKRVPHFKAGKELRERVDRSPLAQAPASPDASGSPSPDNGGAALANGHATHAAAHAHGLQAANAAGAMHEAGGLNLVQS</sequence>
<evidence type="ECO:0000256" key="2">
    <source>
        <dbReference type="ARBA" id="ARBA00018700"/>
    </source>
</evidence>
<dbReference type="PANTHER" id="PTHR33175">
    <property type="entry name" value="DNA-BINDING PROTEIN HU"/>
    <property type="match status" value="1"/>
</dbReference>
<evidence type="ECO:0000256" key="7">
    <source>
        <dbReference type="ARBA" id="ARBA00023172"/>
    </source>
</evidence>
<feature type="compositionally biased region" description="Basic and acidic residues" evidence="11">
    <location>
        <begin position="65"/>
        <end position="92"/>
    </location>
</feature>
<feature type="compositionally biased region" description="Low complexity" evidence="11">
    <location>
        <begin position="98"/>
        <end position="129"/>
    </location>
</feature>
<feature type="region of interest" description="Disordered" evidence="11">
    <location>
        <begin position="50"/>
        <end position="129"/>
    </location>
</feature>
<dbReference type="HAMAP" id="MF_00381">
    <property type="entry name" value="IHF_beta"/>
    <property type="match status" value="1"/>
</dbReference>
<protein>
    <recommendedName>
        <fullName evidence="2 8">Integration host factor subunit beta</fullName>
        <shortName evidence="8">IHF-beta</shortName>
    </recommendedName>
</protein>
<dbReference type="InterPro" id="IPR010992">
    <property type="entry name" value="IHF-like_DNA-bd_dom_sf"/>
</dbReference>
<keyword evidence="13" id="KW-1185">Reference proteome</keyword>
<evidence type="ECO:0000256" key="5">
    <source>
        <dbReference type="ARBA" id="ARBA00023125"/>
    </source>
</evidence>
<evidence type="ECO:0000256" key="6">
    <source>
        <dbReference type="ARBA" id="ARBA00023163"/>
    </source>
</evidence>
<dbReference type="RefSeq" id="WP_222201630.1">
    <property type="nucleotide sequence ID" value="NZ_CAJZAH010000002.1"/>
</dbReference>
<reference evidence="12 13" key="1">
    <citation type="submission" date="2021-08" db="EMBL/GenBank/DDBJ databases">
        <authorList>
            <person name="Peeters C."/>
        </authorList>
    </citation>
    <scope>NUCLEOTIDE SEQUENCE [LARGE SCALE GENOMIC DNA]</scope>
    <source>
        <strain evidence="12 13">LMG 21510</strain>
    </source>
</reference>
<evidence type="ECO:0000256" key="3">
    <source>
        <dbReference type="ARBA" id="ARBA00022845"/>
    </source>
</evidence>
<comment type="similarity">
    <text evidence="1 8 9">Belongs to the bacterial histone-like protein family.</text>
</comment>
<dbReference type="CDD" id="cd13836">
    <property type="entry name" value="IHF_B"/>
    <property type="match status" value="1"/>
</dbReference>
<evidence type="ECO:0000256" key="9">
    <source>
        <dbReference type="RuleBase" id="RU003939"/>
    </source>
</evidence>
<evidence type="ECO:0000256" key="1">
    <source>
        <dbReference type="ARBA" id="ARBA00010529"/>
    </source>
</evidence>
<evidence type="ECO:0000313" key="12">
    <source>
        <dbReference type="EMBL" id="CAG9174121.1"/>
    </source>
</evidence>
<evidence type="ECO:0000256" key="8">
    <source>
        <dbReference type="HAMAP-Rule" id="MF_00381"/>
    </source>
</evidence>
<comment type="caution">
    <text evidence="12">The sequence shown here is derived from an EMBL/GenBank/DDBJ whole genome shotgun (WGS) entry which is preliminary data.</text>
</comment>